<protein>
    <submittedName>
        <fullName evidence="1">Uncharacterized protein</fullName>
    </submittedName>
</protein>
<reference evidence="1 2" key="1">
    <citation type="submission" date="2019-08" db="EMBL/GenBank/DDBJ databases">
        <title>Draft genome sequence of Ulvibacter marinus type strain NBRC 109484.</title>
        <authorList>
            <person name="Kawano K."/>
            <person name="Ushijima N."/>
            <person name="Kihara M."/>
            <person name="Itoh H."/>
        </authorList>
    </citation>
    <scope>NUCLEOTIDE SEQUENCE [LARGE SCALE GENOMIC DNA]</scope>
    <source>
        <strain evidence="1 2">NBRC 109484</strain>
    </source>
</reference>
<dbReference type="OrthoDB" id="1145223at2"/>
<keyword evidence="2" id="KW-1185">Reference proteome</keyword>
<dbReference type="RefSeq" id="WP_151675232.1">
    <property type="nucleotide sequence ID" value="NZ_BKCG01000010.1"/>
</dbReference>
<gene>
    <name evidence="1" type="ORF">ULMA_29140</name>
</gene>
<comment type="caution">
    <text evidence="1">The sequence shown here is derived from an EMBL/GenBank/DDBJ whole genome shotgun (WGS) entry which is preliminary data.</text>
</comment>
<name>A0A5J4J0J9_9FLAO</name>
<accession>A0A5J4J0J9</accession>
<sequence>MRFIAFIFTILIPLLVTAQVGIGNDSPDTSSILDISSIEAGVLIPRMTTSQRNLINNPANGLIIYNTDSDQFQYNSNSNITPIWQAVDNSPTSTSNIGQSIKYSNTDTTTDVNLATAISAPLLGTLEWNDNTTLYTANTSTHEITINETGRYKVIVNIPLNTLGTSARMSPEIRIAIQGTEVGTFSSTGYMRNNSTNQKSSLHITEVLEITSGQSVSVSIFAGGTVNNSAINDVTIREAGSASIYIEKLM</sequence>
<dbReference type="EMBL" id="BKCG01000010">
    <property type="protein sequence ID" value="GER60806.1"/>
    <property type="molecule type" value="Genomic_DNA"/>
</dbReference>
<proteinExistence type="predicted"/>
<organism evidence="1 2">
    <name type="scientific">Patiriisocius marinus</name>
    <dbReference type="NCBI Taxonomy" id="1397112"/>
    <lineage>
        <taxon>Bacteria</taxon>
        <taxon>Pseudomonadati</taxon>
        <taxon>Bacteroidota</taxon>
        <taxon>Flavobacteriia</taxon>
        <taxon>Flavobacteriales</taxon>
        <taxon>Flavobacteriaceae</taxon>
        <taxon>Patiriisocius</taxon>
    </lineage>
</organism>
<evidence type="ECO:0000313" key="1">
    <source>
        <dbReference type="EMBL" id="GER60806.1"/>
    </source>
</evidence>
<evidence type="ECO:0000313" key="2">
    <source>
        <dbReference type="Proteomes" id="UP000326509"/>
    </source>
</evidence>
<dbReference type="AlphaFoldDB" id="A0A5J4J0J9"/>
<dbReference type="Proteomes" id="UP000326509">
    <property type="component" value="Unassembled WGS sequence"/>
</dbReference>